<dbReference type="PROSITE" id="PS50268">
    <property type="entry name" value="CADHERIN_2"/>
    <property type="match status" value="1"/>
</dbReference>
<dbReference type="InterPro" id="IPR015919">
    <property type="entry name" value="Cadherin-like_sf"/>
</dbReference>
<protein>
    <recommendedName>
        <fullName evidence="2">Cadherin domain-containing protein</fullName>
    </recommendedName>
</protein>
<evidence type="ECO:0000313" key="3">
    <source>
        <dbReference type="EMBL" id="CUS40433.1"/>
    </source>
</evidence>
<evidence type="ECO:0000259" key="2">
    <source>
        <dbReference type="PROSITE" id="PS50268"/>
    </source>
</evidence>
<keyword evidence="1" id="KW-0472">Membrane</keyword>
<proteinExistence type="predicted"/>
<dbReference type="InterPro" id="IPR002126">
    <property type="entry name" value="Cadherin-like_dom"/>
</dbReference>
<dbReference type="SUPFAM" id="SSF49313">
    <property type="entry name" value="Cadherin-like"/>
    <property type="match status" value="2"/>
</dbReference>
<evidence type="ECO:0000256" key="1">
    <source>
        <dbReference type="SAM" id="Phobius"/>
    </source>
</evidence>
<keyword evidence="1" id="KW-1133">Transmembrane helix</keyword>
<keyword evidence="1" id="KW-0812">Transmembrane</keyword>
<sequence length="1084" mass="111455">MNIKTTLLISALFTCSAQADILIVNGDGGGEGFNDTTVVAAIDGNPGTTLGEQRQNVFQRAADILNTTYDVSIDVSVNAQFNSLACSPTGGVLGSAGPADYEFIWTGSTYDVYPDALYNQINGADITAGVEINAEFNSDVDNSYCLGTTDWYYGYGDPTNGDSSLLSVVIHELLHGMGFLSLLQSDGSSSAYFFNGSTNVDVFDSYTKNLMNASNSTMLTNMSAANRATAITNTGNLVWTGALANAESGNYSAGVNAGRMQMYAPSSYESGSSVSHFDTALTPNEIMEPVYTQFIETAGLAAQLLADIGWTLYTPAPNNAPVLAAIGAKSLNEDATLSVTLSATDGDGDSLTYSLDSATADLGASLSGTTLTITPTANYNGSGSITVSVSDGTDTDSEAFSVTVNAVNDAPVLSAIGTKSLNEDGTLSITLSATDVDADSLTYSLDSASASLGASLSGTSLTITPTANYNGSGSITVSVSDSALTDSETFAVTVNAVNDAPTIGAVSNRNQANDSTETVTLGGADVDGDSLTFSVTSYDAGKLTASVSGTTLTIAPVSGQTGASTINLQVSDGALTASTSFVVTLIDASVNDAPAITSVNARKMLVDDTDTFTISATDANSDPITLTIVSGATDSALNASLSGTALTLAPSSTGDFNVRINADDGVDSSNLDISISVYPAHALSSGASTLGDGDTLAENTLSDTTVTLTGGDDALTATVFYNGEYRTDLLSNSTNNYVLAMPESGAFAGVYTLDVTDSNGLSATYYIERPVRLISQVDPLLAGSSVTRIDIEGAAAASTLTLDSDNSDIAWIDDEGTPISTLISPDNSVNYNRVSAFLDVANSVTGDSVISAYGSNIPTGELTLASVAARALAIHIIDEDGNDLSDVDVLVDDERTSGWGVNDSAISNANGDITLDLPQVELPLVISAAGFTTRTVIPDAGATSIEITMAAAPSNTSTIDVAYRLYGTITAQNFNFDELPVLSVTLSSGDVETIETTVIGNRSVSYEWESDLNNGLPQTLLIQHSLTSDVSLPLSPAFDEQSISATLTKVSTSSSDSTAAGGAFGILLLLLPAVFIQRRRRIAA</sequence>
<dbReference type="GO" id="GO:0005509">
    <property type="term" value="F:calcium ion binding"/>
    <property type="evidence" value="ECO:0007669"/>
    <property type="project" value="InterPro"/>
</dbReference>
<accession>A0A160TA58</accession>
<dbReference type="EMBL" id="CZQC01000014">
    <property type="protein sequence ID" value="CUS40433.1"/>
    <property type="molecule type" value="Genomic_DNA"/>
</dbReference>
<reference evidence="3" key="1">
    <citation type="submission" date="2015-10" db="EMBL/GenBank/DDBJ databases">
        <authorList>
            <person name="Gilbert D.G."/>
        </authorList>
    </citation>
    <scope>NUCLEOTIDE SEQUENCE</scope>
</reference>
<dbReference type="SMART" id="SM00736">
    <property type="entry name" value="CADG"/>
    <property type="match status" value="2"/>
</dbReference>
<name>A0A160TA58_9ZZZZ</name>
<organism evidence="3">
    <name type="scientific">hydrothermal vent metagenome</name>
    <dbReference type="NCBI Taxonomy" id="652676"/>
    <lineage>
        <taxon>unclassified sequences</taxon>
        <taxon>metagenomes</taxon>
        <taxon>ecological metagenomes</taxon>
    </lineage>
</organism>
<dbReference type="AlphaFoldDB" id="A0A160TA58"/>
<feature type="domain" description="Cadherin" evidence="2">
    <location>
        <begin position="330"/>
        <end position="443"/>
    </location>
</feature>
<dbReference type="NCBIfam" id="NF012211">
    <property type="entry name" value="tand_rpt_95"/>
    <property type="match status" value="2"/>
</dbReference>
<dbReference type="GO" id="GO:0016020">
    <property type="term" value="C:membrane"/>
    <property type="evidence" value="ECO:0007669"/>
    <property type="project" value="InterPro"/>
</dbReference>
<dbReference type="Gene3D" id="2.60.40.10">
    <property type="entry name" value="Immunoglobulins"/>
    <property type="match status" value="2"/>
</dbReference>
<feature type="transmembrane region" description="Helical" evidence="1">
    <location>
        <begin position="1058"/>
        <end position="1076"/>
    </location>
</feature>
<dbReference type="InterPro" id="IPR006644">
    <property type="entry name" value="Cadg"/>
</dbReference>
<dbReference type="GO" id="GO:0007156">
    <property type="term" value="P:homophilic cell adhesion via plasma membrane adhesion molecules"/>
    <property type="evidence" value="ECO:0007669"/>
    <property type="project" value="InterPro"/>
</dbReference>
<dbReference type="InterPro" id="IPR013783">
    <property type="entry name" value="Ig-like_fold"/>
</dbReference>
<gene>
    <name evidence="3" type="ORF">MGWOODY_Tha567</name>
</gene>
<dbReference type="Pfam" id="PF17963">
    <property type="entry name" value="Big_9"/>
    <property type="match status" value="3"/>
</dbReference>